<dbReference type="RefSeq" id="WP_011566038.1">
    <property type="nucleotide sequence ID" value="NC_008148.1"/>
</dbReference>
<proteinExistence type="predicted"/>
<keyword evidence="2" id="KW-1185">Reference proteome</keyword>
<organism evidence="1 2">
    <name type="scientific">Rubrobacter xylanophilus (strain DSM 9941 / JCM 11954 / NBRC 16129 / PRD-1)</name>
    <dbReference type="NCBI Taxonomy" id="266117"/>
    <lineage>
        <taxon>Bacteria</taxon>
        <taxon>Bacillati</taxon>
        <taxon>Actinomycetota</taxon>
        <taxon>Rubrobacteria</taxon>
        <taxon>Rubrobacterales</taxon>
        <taxon>Rubrobacteraceae</taxon>
        <taxon>Rubrobacter</taxon>
    </lineage>
</organism>
<protein>
    <submittedName>
        <fullName evidence="1">Uncharacterized protein</fullName>
    </submittedName>
</protein>
<reference evidence="1 2" key="1">
    <citation type="submission" date="2006-06" db="EMBL/GenBank/DDBJ databases">
        <title>Complete sequence of Rubrobacter xylanophilus DSM 9941.</title>
        <authorList>
            <consortium name="US DOE Joint Genome Institute"/>
            <person name="Copeland A."/>
            <person name="Lucas S."/>
            <person name="Lapidus A."/>
            <person name="Barry K."/>
            <person name="Detter J.C."/>
            <person name="Glavina del Rio T."/>
            <person name="Hammon N."/>
            <person name="Israni S."/>
            <person name="Dalin E."/>
            <person name="Tice H."/>
            <person name="Pitluck S."/>
            <person name="Munk A.C."/>
            <person name="Brettin T."/>
            <person name="Bruce D."/>
            <person name="Han C."/>
            <person name="Tapia R."/>
            <person name="Gilna P."/>
            <person name="Schmutz J."/>
            <person name="Larimer F."/>
            <person name="Land M."/>
            <person name="Hauser L."/>
            <person name="Kyrpides N."/>
            <person name="Lykidis A."/>
            <person name="da Costa M.S."/>
            <person name="Rainey F.A."/>
            <person name="Empadinhas N."/>
            <person name="Jolivet E."/>
            <person name="Battista J.R."/>
            <person name="Richardson P."/>
        </authorList>
    </citation>
    <scope>NUCLEOTIDE SEQUENCE [LARGE SCALE GENOMIC DNA]</scope>
    <source>
        <strain evidence="2">DSM 9941 / NBRC 16129 / PRD-1</strain>
    </source>
</reference>
<evidence type="ECO:0000313" key="2">
    <source>
        <dbReference type="Proteomes" id="UP000006637"/>
    </source>
</evidence>
<dbReference type="STRING" id="266117.Rxyl_3126"/>
<accession>Q1ARE5</accession>
<gene>
    <name evidence="1" type="ordered locus">Rxyl_3126</name>
</gene>
<dbReference type="EMBL" id="CP000386">
    <property type="protein sequence ID" value="ABG06033.1"/>
    <property type="molecule type" value="Genomic_DNA"/>
</dbReference>
<dbReference type="KEGG" id="rxy:Rxyl_3126"/>
<name>Q1ARE5_RUBXD</name>
<evidence type="ECO:0000313" key="1">
    <source>
        <dbReference type="EMBL" id="ABG06033.1"/>
    </source>
</evidence>
<sequence length="151" mass="15816">MPEAASGTLAVAVEARMEGGIYALNRFLMTLQGKRMPVRDLTVGMGPGESVVVALFECEPETARRYMALLSSLEDVREVREAGEVLEVALAATGEGWREAAVRAGVVAHKDGGTVVASGGPGAVEGWLRMLGDGVEDAIRLGPVARPGRGR</sequence>
<dbReference type="Proteomes" id="UP000006637">
    <property type="component" value="Chromosome"/>
</dbReference>
<dbReference type="OrthoDB" id="5243251at2"/>
<dbReference type="AlphaFoldDB" id="Q1ARE5"/>
<dbReference type="HOGENOM" id="CLU_1730044_0_0_11"/>